<protein>
    <submittedName>
        <fullName evidence="13">Ty3-gypsy retrotransposon protein</fullName>
    </submittedName>
</protein>
<feature type="region of interest" description="Disordered" evidence="9">
    <location>
        <begin position="755"/>
        <end position="790"/>
    </location>
</feature>
<dbReference type="PANTHER" id="PTHR37984">
    <property type="entry name" value="PROTEIN CBG26694"/>
    <property type="match status" value="1"/>
</dbReference>
<dbReference type="PANTHER" id="PTHR37984:SF5">
    <property type="entry name" value="PROTEIN NYNRIN-LIKE"/>
    <property type="match status" value="1"/>
</dbReference>
<dbReference type="Pfam" id="PF03732">
    <property type="entry name" value="Retrotrans_gag"/>
    <property type="match status" value="1"/>
</dbReference>
<dbReference type="InterPro" id="IPR050951">
    <property type="entry name" value="Retrovirus_Pol_polyprotein"/>
</dbReference>
<evidence type="ECO:0000256" key="2">
    <source>
        <dbReference type="ARBA" id="ARBA00022695"/>
    </source>
</evidence>
<evidence type="ECO:0000259" key="12">
    <source>
        <dbReference type="Pfam" id="PF17919"/>
    </source>
</evidence>
<dbReference type="InterPro" id="IPR021109">
    <property type="entry name" value="Peptidase_aspartic_dom_sf"/>
</dbReference>
<evidence type="ECO:0000256" key="4">
    <source>
        <dbReference type="ARBA" id="ARBA00022759"/>
    </source>
</evidence>
<organism evidence="13 14">
    <name type="scientific">Cucumis melo var. makuwa</name>
    <name type="common">Oriental melon</name>
    <dbReference type="NCBI Taxonomy" id="1194695"/>
    <lineage>
        <taxon>Eukaryota</taxon>
        <taxon>Viridiplantae</taxon>
        <taxon>Streptophyta</taxon>
        <taxon>Embryophyta</taxon>
        <taxon>Tracheophyta</taxon>
        <taxon>Spermatophyta</taxon>
        <taxon>Magnoliopsida</taxon>
        <taxon>eudicotyledons</taxon>
        <taxon>Gunneridae</taxon>
        <taxon>Pentapetalae</taxon>
        <taxon>rosids</taxon>
        <taxon>fabids</taxon>
        <taxon>Cucurbitales</taxon>
        <taxon>Cucurbitaceae</taxon>
        <taxon>Benincaseae</taxon>
        <taxon>Cucumis</taxon>
    </lineage>
</organism>
<evidence type="ECO:0000313" key="13">
    <source>
        <dbReference type="EMBL" id="TYK02833.1"/>
    </source>
</evidence>
<dbReference type="InterPro" id="IPR041577">
    <property type="entry name" value="RT_RNaseH_2"/>
</dbReference>
<dbReference type="EMBL" id="SSTD01015334">
    <property type="protein sequence ID" value="TYK02833.1"/>
    <property type="molecule type" value="Genomic_DNA"/>
</dbReference>
<dbReference type="Gene3D" id="2.40.70.10">
    <property type="entry name" value="Acid Proteases"/>
    <property type="match status" value="1"/>
</dbReference>
<evidence type="ECO:0000256" key="7">
    <source>
        <dbReference type="ARBA" id="ARBA00022908"/>
    </source>
</evidence>
<dbReference type="SUPFAM" id="SSF50630">
    <property type="entry name" value="Acid proteases"/>
    <property type="match status" value="1"/>
</dbReference>
<dbReference type="Gene3D" id="3.30.70.270">
    <property type="match status" value="3"/>
</dbReference>
<dbReference type="InterPro" id="IPR000477">
    <property type="entry name" value="RT_dom"/>
</dbReference>
<dbReference type="Pfam" id="PF00078">
    <property type="entry name" value="RVT_1"/>
    <property type="match status" value="1"/>
</dbReference>
<dbReference type="CDD" id="cd00303">
    <property type="entry name" value="retropepsin_like"/>
    <property type="match status" value="1"/>
</dbReference>
<accession>A0A5D3BT37</accession>
<dbReference type="InterPro" id="IPR043128">
    <property type="entry name" value="Rev_trsase/Diguanyl_cyclase"/>
</dbReference>
<dbReference type="Proteomes" id="UP000321947">
    <property type="component" value="Unassembled WGS sequence"/>
</dbReference>
<dbReference type="Pfam" id="PF08284">
    <property type="entry name" value="RVP_2"/>
    <property type="match status" value="1"/>
</dbReference>
<evidence type="ECO:0000256" key="8">
    <source>
        <dbReference type="ARBA" id="ARBA00023268"/>
    </source>
</evidence>
<feature type="domain" description="Reverse transcriptase" evidence="10">
    <location>
        <begin position="376"/>
        <end position="444"/>
    </location>
</feature>
<keyword evidence="7" id="KW-0229">DNA integration</keyword>
<dbReference type="AlphaFoldDB" id="A0A5D3BT37"/>
<reference evidence="13 14" key="1">
    <citation type="submission" date="2019-08" db="EMBL/GenBank/DDBJ databases">
        <title>Draft genome sequences of two oriental melons (Cucumis melo L. var makuwa).</title>
        <authorList>
            <person name="Kwon S.-Y."/>
        </authorList>
    </citation>
    <scope>NUCLEOTIDE SEQUENCE [LARGE SCALE GENOMIC DNA]</scope>
    <source>
        <strain evidence="14">cv. Chang Bougi</strain>
        <tissue evidence="13">Leaf</tissue>
    </source>
</reference>
<dbReference type="GO" id="GO:0006508">
    <property type="term" value="P:proteolysis"/>
    <property type="evidence" value="ECO:0007669"/>
    <property type="project" value="InterPro"/>
</dbReference>
<dbReference type="FunFam" id="3.30.70.270:FF:000020">
    <property type="entry name" value="Transposon Tf2-6 polyprotein-like Protein"/>
    <property type="match status" value="1"/>
</dbReference>
<dbReference type="Gene3D" id="3.10.10.10">
    <property type="entry name" value="HIV Type 1 Reverse Transcriptase, subunit A, domain 1"/>
    <property type="match status" value="1"/>
</dbReference>
<keyword evidence="5" id="KW-0460">Magnesium</keyword>
<evidence type="ECO:0000256" key="9">
    <source>
        <dbReference type="SAM" id="MobiDB-lite"/>
    </source>
</evidence>
<proteinExistence type="predicted"/>
<evidence type="ECO:0000256" key="1">
    <source>
        <dbReference type="ARBA" id="ARBA00022679"/>
    </source>
</evidence>
<evidence type="ECO:0000259" key="10">
    <source>
        <dbReference type="Pfam" id="PF00078"/>
    </source>
</evidence>
<dbReference type="GO" id="GO:0003723">
    <property type="term" value="F:RNA binding"/>
    <property type="evidence" value="ECO:0007669"/>
    <property type="project" value="UniProtKB-KW"/>
</dbReference>
<dbReference type="GO" id="GO:0016779">
    <property type="term" value="F:nucleotidyltransferase activity"/>
    <property type="evidence" value="ECO:0007669"/>
    <property type="project" value="UniProtKB-KW"/>
</dbReference>
<dbReference type="GO" id="GO:0015074">
    <property type="term" value="P:DNA integration"/>
    <property type="evidence" value="ECO:0007669"/>
    <property type="project" value="UniProtKB-KW"/>
</dbReference>
<sequence length="790" mass="88258">MDNPTKAQMWLTSIEKIFRYMKCPNDQNVQCAVFFLKDRGTAWWKTTERMLGGKVSKITWEQFKESFYVKFFSTNVKYTKQQEFLNLEQYDVEFDMLSRFSPDVVKDEEARTEKFVRGLRLEVQAIPSKAVGRGSTLDQKRKVESLPALAPQQNLRRIHGGRCLVGSGVYFRSKQPGHTADEAERAGTVVTGTLPILGHYALVLFDSGSSHSFISSVFVQPVGLEVEPLGSILFVSTPTRKVMLSKDKIKACQVEVANHVLDVTLLVLDTQDFDVILGMDWLSANYASIDCSRKEVSKLHNQGTWSILASVVDTREPEVSLPSKPVVREYPNVFHDELQGLPPPREIDFAIELEPGTAPISRAPYRMAPTELNELKKDGSMRLCINYRELNKVTVKNRYPLPKIDDLFDQLQGATIFLKIDLRSGYHQLRIRDSDIPKTVFRSRYEHYEFIVMSFEVEHEEHLHQVLGTLRANKLYAKFSNCEFRLKKVSFLRHVVSSEGVSVDLAKIEVVTSWPRPFTISEVRSFLGLAGYYKRFVEDFSRIASPLTQLTKKGTPFVWSPACESSFQELKKKLVTAPILTVPDGSGSFVIYNDASKKGLGCVLMQQEKVVSYASRQLKSHEQNYPTKSLWLATVTSDCSPACPCPYLCLYLKNMKLKELVIPSDYAVISVSDPVGSLHHVCVIIVVIPKDTHVGLIGSLAARLARLKRRKTNWRLTNTGAGAACGVEQCRLRLAAWSGAACGAPEALGHRHDAGCASGRGSSSGQGRGSADFTRLSDATRGSVMGSGDG</sequence>
<comment type="caution">
    <text evidence="13">The sequence shown here is derived from an EMBL/GenBank/DDBJ whole genome shotgun (WGS) entry which is preliminary data.</text>
</comment>
<dbReference type="GO" id="GO:0004190">
    <property type="term" value="F:aspartic-type endopeptidase activity"/>
    <property type="evidence" value="ECO:0007669"/>
    <property type="project" value="InterPro"/>
</dbReference>
<evidence type="ECO:0000256" key="6">
    <source>
        <dbReference type="ARBA" id="ARBA00022884"/>
    </source>
</evidence>
<dbReference type="Pfam" id="PF17919">
    <property type="entry name" value="RT_RNaseH_2"/>
    <property type="match status" value="1"/>
</dbReference>
<dbReference type="InterPro" id="IPR005162">
    <property type="entry name" value="Retrotrans_gag_dom"/>
</dbReference>
<keyword evidence="4" id="KW-0378">Hydrolase</keyword>
<gene>
    <name evidence="13" type="ORF">E5676_scaffold218G00280</name>
</gene>
<dbReference type="InterPro" id="IPR001969">
    <property type="entry name" value="Aspartic_peptidase_AS"/>
</dbReference>
<keyword evidence="3" id="KW-0540">Nuclease</keyword>
<evidence type="ECO:0000256" key="3">
    <source>
        <dbReference type="ARBA" id="ARBA00022722"/>
    </source>
</evidence>
<feature type="domain" description="Retrotransposon gag" evidence="11">
    <location>
        <begin position="31"/>
        <end position="120"/>
    </location>
</feature>
<keyword evidence="8" id="KW-0511">Multifunctional enzyme</keyword>
<keyword evidence="4" id="KW-0255">Endonuclease</keyword>
<evidence type="ECO:0000259" key="11">
    <source>
        <dbReference type="Pfam" id="PF03732"/>
    </source>
</evidence>
<keyword evidence="2" id="KW-0548">Nucleotidyltransferase</keyword>
<dbReference type="InterPro" id="IPR043502">
    <property type="entry name" value="DNA/RNA_pol_sf"/>
</dbReference>
<dbReference type="CDD" id="cd01647">
    <property type="entry name" value="RT_LTR"/>
    <property type="match status" value="1"/>
</dbReference>
<keyword evidence="1" id="KW-0808">Transferase</keyword>
<dbReference type="GO" id="GO:0004519">
    <property type="term" value="F:endonuclease activity"/>
    <property type="evidence" value="ECO:0007669"/>
    <property type="project" value="UniProtKB-KW"/>
</dbReference>
<keyword evidence="6" id="KW-0694">RNA-binding</keyword>
<feature type="domain" description="Reverse transcriptase/retrotransposon-derived protein RNase H-like" evidence="12">
    <location>
        <begin position="559"/>
        <end position="634"/>
    </location>
</feature>
<evidence type="ECO:0000256" key="5">
    <source>
        <dbReference type="ARBA" id="ARBA00022842"/>
    </source>
</evidence>
<evidence type="ECO:0000313" key="14">
    <source>
        <dbReference type="Proteomes" id="UP000321947"/>
    </source>
</evidence>
<dbReference type="PROSITE" id="PS00141">
    <property type="entry name" value="ASP_PROTEASE"/>
    <property type="match status" value="1"/>
</dbReference>
<name>A0A5D3BT37_CUCMM</name>
<dbReference type="SUPFAM" id="SSF56672">
    <property type="entry name" value="DNA/RNA polymerases"/>
    <property type="match status" value="1"/>
</dbReference>